<reference evidence="1 2" key="1">
    <citation type="submission" date="2019-02" db="EMBL/GenBank/DDBJ databases">
        <title>Genome sequencing of the rare red list fungi Dentipellis fragilis.</title>
        <authorList>
            <person name="Buettner E."/>
            <person name="Kellner H."/>
        </authorList>
    </citation>
    <scope>NUCLEOTIDE SEQUENCE [LARGE SCALE GENOMIC DNA]</scope>
    <source>
        <strain evidence="1 2">DSM 105465</strain>
    </source>
</reference>
<dbReference type="GO" id="GO:0005543">
    <property type="term" value="F:phospholipid binding"/>
    <property type="evidence" value="ECO:0007669"/>
    <property type="project" value="TreeGrafter"/>
</dbReference>
<dbReference type="GO" id="GO:0046578">
    <property type="term" value="P:regulation of Ras protein signal transduction"/>
    <property type="evidence" value="ECO:0007669"/>
    <property type="project" value="TreeGrafter"/>
</dbReference>
<organism evidence="1 2">
    <name type="scientific">Dentipellis fragilis</name>
    <dbReference type="NCBI Taxonomy" id="205917"/>
    <lineage>
        <taxon>Eukaryota</taxon>
        <taxon>Fungi</taxon>
        <taxon>Dikarya</taxon>
        <taxon>Basidiomycota</taxon>
        <taxon>Agaricomycotina</taxon>
        <taxon>Agaricomycetes</taxon>
        <taxon>Russulales</taxon>
        <taxon>Hericiaceae</taxon>
        <taxon>Dentipellis</taxon>
    </lineage>
</organism>
<keyword evidence="2" id="KW-1185">Reference proteome</keyword>
<dbReference type="SUPFAM" id="SSF49777">
    <property type="entry name" value="PEBP-like"/>
    <property type="match status" value="1"/>
</dbReference>
<dbReference type="PANTHER" id="PTHR11362:SF85">
    <property type="entry name" value="INHIBITOR (TFS1), PUTATIVE (AFU_ORTHOLOGUE AFUA_4G08120)-RELATED"/>
    <property type="match status" value="1"/>
</dbReference>
<protein>
    <recommendedName>
        <fullName evidence="3">PEBP-like protein</fullName>
    </recommendedName>
</protein>
<evidence type="ECO:0000313" key="2">
    <source>
        <dbReference type="Proteomes" id="UP000298327"/>
    </source>
</evidence>
<dbReference type="AlphaFoldDB" id="A0A4Y9Z8U1"/>
<dbReference type="CDD" id="cd00866">
    <property type="entry name" value="PEBP_euk"/>
    <property type="match status" value="1"/>
</dbReference>
<accession>A0A4Y9Z8U1</accession>
<dbReference type="GO" id="GO:0030162">
    <property type="term" value="P:regulation of proteolysis"/>
    <property type="evidence" value="ECO:0007669"/>
    <property type="project" value="TreeGrafter"/>
</dbReference>
<dbReference type="InterPro" id="IPR035810">
    <property type="entry name" value="PEBP_euk"/>
</dbReference>
<name>A0A4Y9Z8U1_9AGAM</name>
<gene>
    <name evidence="1" type="ORF">EVG20_g2135</name>
</gene>
<dbReference type="Pfam" id="PF01161">
    <property type="entry name" value="PBP"/>
    <property type="match status" value="1"/>
</dbReference>
<dbReference type="InterPro" id="IPR036610">
    <property type="entry name" value="PEBP-like_sf"/>
</dbReference>
<dbReference type="OrthoDB" id="2506647at2759"/>
<dbReference type="STRING" id="205917.A0A4Y9Z8U1"/>
<proteinExistence type="predicted"/>
<dbReference type="Gene3D" id="3.90.280.10">
    <property type="entry name" value="PEBP-like"/>
    <property type="match status" value="1"/>
</dbReference>
<dbReference type="InterPro" id="IPR008914">
    <property type="entry name" value="PEBP"/>
</dbReference>
<comment type="caution">
    <text evidence="1">The sequence shown here is derived from an EMBL/GenBank/DDBJ whole genome shotgun (WGS) entry which is preliminary data.</text>
</comment>
<dbReference type="GO" id="GO:0030414">
    <property type="term" value="F:peptidase inhibitor activity"/>
    <property type="evidence" value="ECO:0007669"/>
    <property type="project" value="TreeGrafter"/>
</dbReference>
<evidence type="ECO:0000313" key="1">
    <source>
        <dbReference type="EMBL" id="TFY70864.1"/>
    </source>
</evidence>
<sequence length="238" mass="25745">MLPRADIIDIDIDHDRPRSIPSSIMSAIGDPLTAVSSALTRVALIPDVLPPSFTPSLFFSVVYPSGTEVLLGNVLTPIETSDEPAISLIPMTIPTEQADSTGTSNKEASYTLVMLDPDAPTRSEPIYRSFRHWVVTGLKPPLPGGSRVASQAALHSKAATTPYRPPGPRPTSGQHRYTFLLFEEPAGEPFEIPKGALEYGAALEERRSWDAVKFGEQYGLKLVGANFFLVNAEKGEEA</sequence>
<evidence type="ECO:0008006" key="3">
    <source>
        <dbReference type="Google" id="ProtNLM"/>
    </source>
</evidence>
<dbReference type="Proteomes" id="UP000298327">
    <property type="component" value="Unassembled WGS sequence"/>
</dbReference>
<dbReference type="EMBL" id="SEOQ01000078">
    <property type="protein sequence ID" value="TFY70864.1"/>
    <property type="molecule type" value="Genomic_DNA"/>
</dbReference>
<dbReference type="PANTHER" id="PTHR11362">
    <property type="entry name" value="PHOSPHATIDYLETHANOLAMINE-BINDING PROTEIN"/>
    <property type="match status" value="1"/>
</dbReference>